<dbReference type="InParanoid" id="A0A151Z5J3"/>
<dbReference type="EMBL" id="LODT01000041">
    <property type="protein sequence ID" value="KYQ89232.1"/>
    <property type="molecule type" value="Genomic_DNA"/>
</dbReference>
<dbReference type="CDD" id="cd14825">
    <property type="entry name" value="TRAPPC2_sedlin"/>
    <property type="match status" value="1"/>
</dbReference>
<sequence length="136" mass="16172">MSVLYTFLIIGKNDNPLYEIEFPSSSQKKESTYINQYILHSSLDIVEEHVWKSNNMYLKIIDKYNKYNISSYVTAGQIKLMLLHEKKDEDPIRSFFTEVHDIYLKYLLNPFYTFNTPITSPTFDARVRKLGAKYFF</sequence>
<reference evidence="1 2" key="1">
    <citation type="submission" date="2015-12" db="EMBL/GenBank/DDBJ databases">
        <title>Dictyostelia acquired genes for synthesis and detection of signals that induce cell-type specialization by lateral gene transfer from prokaryotes.</title>
        <authorList>
            <person name="Gloeckner G."/>
            <person name="Schaap P."/>
        </authorList>
    </citation>
    <scope>NUCLEOTIDE SEQUENCE [LARGE SCALE GENOMIC DNA]</scope>
    <source>
        <strain evidence="1 2">TK</strain>
    </source>
</reference>
<evidence type="ECO:0000313" key="2">
    <source>
        <dbReference type="Proteomes" id="UP000076078"/>
    </source>
</evidence>
<dbReference type="STRING" id="361077.A0A151Z5J3"/>
<dbReference type="InterPro" id="IPR006722">
    <property type="entry name" value="Sedlin"/>
</dbReference>
<dbReference type="FunCoup" id="A0A151Z5J3">
    <property type="interactions" value="354"/>
</dbReference>
<organism evidence="1 2">
    <name type="scientific">Tieghemostelium lacteum</name>
    <name type="common">Slime mold</name>
    <name type="synonym">Dictyostelium lacteum</name>
    <dbReference type="NCBI Taxonomy" id="361077"/>
    <lineage>
        <taxon>Eukaryota</taxon>
        <taxon>Amoebozoa</taxon>
        <taxon>Evosea</taxon>
        <taxon>Eumycetozoa</taxon>
        <taxon>Dictyostelia</taxon>
        <taxon>Dictyosteliales</taxon>
        <taxon>Raperosteliaceae</taxon>
        <taxon>Tieghemostelium</taxon>
    </lineage>
</organism>
<proteinExistence type="predicted"/>
<gene>
    <name evidence="1" type="ORF">DLAC_09886</name>
</gene>
<dbReference type="OMA" id="RYMNQFI"/>
<accession>A0A151Z5J3</accession>
<dbReference type="SUPFAM" id="SSF64356">
    <property type="entry name" value="SNARE-like"/>
    <property type="match status" value="1"/>
</dbReference>
<protein>
    <submittedName>
        <fullName evidence="1">Trafficking protein particle complex subunit 2</fullName>
    </submittedName>
</protein>
<dbReference type="Gene3D" id="3.30.450.70">
    <property type="match status" value="1"/>
</dbReference>
<dbReference type="AlphaFoldDB" id="A0A151Z5J3"/>
<dbReference type="Pfam" id="PF04628">
    <property type="entry name" value="Sedlin_N"/>
    <property type="match status" value="1"/>
</dbReference>
<dbReference type="GO" id="GO:0006888">
    <property type="term" value="P:endoplasmic reticulum to Golgi vesicle-mediated transport"/>
    <property type="evidence" value="ECO:0007669"/>
    <property type="project" value="InterPro"/>
</dbReference>
<name>A0A151Z5J3_TIELA</name>
<keyword evidence="2" id="KW-1185">Reference proteome</keyword>
<dbReference type="InterPro" id="IPR011012">
    <property type="entry name" value="Longin-like_dom_sf"/>
</dbReference>
<dbReference type="OrthoDB" id="10252102at2759"/>
<comment type="caution">
    <text evidence="1">The sequence shown here is derived from an EMBL/GenBank/DDBJ whole genome shotgun (WGS) entry which is preliminary data.</text>
</comment>
<evidence type="ECO:0000313" key="1">
    <source>
        <dbReference type="EMBL" id="KYQ89232.1"/>
    </source>
</evidence>
<dbReference type="GO" id="GO:0005737">
    <property type="term" value="C:cytoplasm"/>
    <property type="evidence" value="ECO:0007669"/>
    <property type="project" value="GOC"/>
</dbReference>
<dbReference type="Proteomes" id="UP000076078">
    <property type="component" value="Unassembled WGS sequence"/>
</dbReference>
<dbReference type="PANTHER" id="PTHR12403">
    <property type="entry name" value="TRAFFICKING PROTEIN PARTICLE COMPLEX SUBUNIT 2"/>
    <property type="match status" value="1"/>
</dbReference>